<dbReference type="InterPro" id="IPR001567">
    <property type="entry name" value="Pept_M3A_M3B_dom"/>
</dbReference>
<dbReference type="CDD" id="cd09607">
    <property type="entry name" value="M3B_PepF"/>
    <property type="match status" value="1"/>
</dbReference>
<evidence type="ECO:0000256" key="4">
    <source>
        <dbReference type="ARBA" id="ARBA00022833"/>
    </source>
</evidence>
<evidence type="ECO:0000259" key="8">
    <source>
        <dbReference type="Pfam" id="PF08439"/>
    </source>
</evidence>
<comment type="similarity">
    <text evidence="6">Belongs to the peptidase M3 family.</text>
</comment>
<dbReference type="InterPro" id="IPR013647">
    <property type="entry name" value="OligopepF_N_dom"/>
</dbReference>
<evidence type="ECO:0000256" key="6">
    <source>
        <dbReference type="RuleBase" id="RU003435"/>
    </source>
</evidence>
<dbReference type="PANTHER" id="PTHR34217">
    <property type="entry name" value="METAL-DEPENDENT CARBOXYPEPTIDASE"/>
    <property type="match status" value="1"/>
</dbReference>
<dbReference type="Gene3D" id="1.10.1370.20">
    <property type="entry name" value="Oligoendopeptidase f, C-terminal domain"/>
    <property type="match status" value="1"/>
</dbReference>
<reference evidence="9" key="1">
    <citation type="submission" date="2022-02" db="EMBL/GenBank/DDBJ databases">
        <title>Crop Bioprotection Bacillus Genome Sequencing.</title>
        <authorList>
            <person name="Dunlap C."/>
        </authorList>
    </citation>
    <scope>NUCLEOTIDE SEQUENCE</scope>
    <source>
        <strain evidence="9">WR1O2A-53</strain>
    </source>
</reference>
<keyword evidence="1 6" id="KW-0645">Protease</keyword>
<evidence type="ECO:0000259" key="7">
    <source>
        <dbReference type="Pfam" id="PF01432"/>
    </source>
</evidence>
<dbReference type="InterPro" id="IPR034006">
    <property type="entry name" value="M3B_PepF_2"/>
</dbReference>
<dbReference type="InterPro" id="IPR042088">
    <property type="entry name" value="OligoPept_F_C"/>
</dbReference>
<comment type="cofactor">
    <cofactor evidence="6">
        <name>Zn(2+)</name>
        <dbReference type="ChEBI" id="CHEBI:29105"/>
    </cofactor>
    <text evidence="6">Binds 1 zinc ion.</text>
</comment>
<dbReference type="GO" id="GO:0004222">
    <property type="term" value="F:metalloendopeptidase activity"/>
    <property type="evidence" value="ECO:0007669"/>
    <property type="project" value="InterPro"/>
</dbReference>
<sequence>MALQGVDQRWDLDSFFKGGSQSEEFKGYIEKLSQSLSAFQDMTEAFQVPESPEDAEGLIALLDLFEQTSVKLQQAGAFVACLQAQNISDQKATEHQSLMNRLSADFQSSLVTLDHKLVAIEQNVWNELLTKPGLRDVSYILNERRQRVAEKLSPGKEKLIGNLAVDGYHAWSDLYNMVVGKMTIPYEENGVNKQLSVGQAENVMDHQDRAVRKTIYERLHQAWESKQDIFSNTLNHLAGFRLETYKARGWENVLKEPLQINRMKKETLDTMWQVITENKQPFVQFLNRKASMLGLEKLSWYDVEAPIGSDGKVYSYDEAANVIVSQFSTFGKKLSSFTEKAFRDRWIEAENRSGKRVGGFCTSFPDNGESRIFMTFSGSASNVSTLAHELGHAFHQEAMLNVRPLNRSYAMNVAETASTFAEMIVADATVQQAETKEEKLVLLEDKVQRSVAFFMNIHARFLFETRFYEERKRGVVPAGRLNELMEEAQKEAYCNSLGEYHPLFWASKLHFHITRVPFYNFPYTFGYLFSLGIYALALEEKNGFEEKYIALLQDTASMTVEELAMKHLSADITKRDFWENAIKLAVRDAEDFLQLTESFERE</sequence>
<evidence type="ECO:0000313" key="10">
    <source>
        <dbReference type="Proteomes" id="UP001078573"/>
    </source>
</evidence>
<protein>
    <submittedName>
        <fullName evidence="9">M3 family oligoendopeptidase</fullName>
    </submittedName>
</protein>
<dbReference type="EMBL" id="JALAPQ010000016">
    <property type="protein sequence ID" value="MCY8457626.1"/>
    <property type="molecule type" value="Genomic_DNA"/>
</dbReference>
<comment type="caution">
    <text evidence="9">The sequence shown here is derived from an EMBL/GenBank/DDBJ whole genome shotgun (WGS) entry which is preliminary data.</text>
</comment>
<dbReference type="SUPFAM" id="SSF55486">
    <property type="entry name" value="Metalloproteases ('zincins'), catalytic domain"/>
    <property type="match status" value="1"/>
</dbReference>
<feature type="domain" description="Oligopeptidase F N-terminal" evidence="8">
    <location>
        <begin position="117"/>
        <end position="183"/>
    </location>
</feature>
<name>A0A9Q4E599_BACSC</name>
<dbReference type="InterPro" id="IPR011977">
    <property type="entry name" value="Pept_M3B_clade3"/>
</dbReference>
<gene>
    <name evidence="9" type="ORF">MOC89_12125</name>
</gene>
<dbReference type="GO" id="GO:0046872">
    <property type="term" value="F:metal ion binding"/>
    <property type="evidence" value="ECO:0007669"/>
    <property type="project" value="UniProtKB-UniRule"/>
</dbReference>
<evidence type="ECO:0000256" key="5">
    <source>
        <dbReference type="ARBA" id="ARBA00023049"/>
    </source>
</evidence>
<dbReference type="Pfam" id="PF08439">
    <property type="entry name" value="Peptidase_M3_N"/>
    <property type="match status" value="1"/>
</dbReference>
<dbReference type="Pfam" id="PF01432">
    <property type="entry name" value="Peptidase_M3"/>
    <property type="match status" value="1"/>
</dbReference>
<dbReference type="InterPro" id="IPR001333">
    <property type="entry name" value="Peptidase_M32_Taq"/>
</dbReference>
<dbReference type="Proteomes" id="UP001078573">
    <property type="component" value="Unassembled WGS sequence"/>
</dbReference>
<feature type="domain" description="Peptidase M3A/M3B catalytic" evidence="7">
    <location>
        <begin position="204"/>
        <end position="582"/>
    </location>
</feature>
<proteinExistence type="inferred from homology"/>
<accession>A0A9Q4E599</accession>
<keyword evidence="5 6" id="KW-0482">Metalloprotease</keyword>
<dbReference type="PANTHER" id="PTHR34217:SF1">
    <property type="entry name" value="CARBOXYPEPTIDASE 1"/>
    <property type="match status" value="1"/>
</dbReference>
<evidence type="ECO:0000256" key="3">
    <source>
        <dbReference type="ARBA" id="ARBA00022801"/>
    </source>
</evidence>
<evidence type="ECO:0000313" key="9">
    <source>
        <dbReference type="EMBL" id="MCY8457626.1"/>
    </source>
</evidence>
<dbReference type="GO" id="GO:0006508">
    <property type="term" value="P:proteolysis"/>
    <property type="evidence" value="ECO:0007669"/>
    <property type="project" value="UniProtKB-KW"/>
</dbReference>
<organism evidence="9 10">
    <name type="scientific">Bacillus spizizenii</name>
    <name type="common">Bacillus subtilis subsp. spizizenii</name>
    <dbReference type="NCBI Taxonomy" id="96241"/>
    <lineage>
        <taxon>Bacteria</taxon>
        <taxon>Bacillati</taxon>
        <taxon>Bacillota</taxon>
        <taxon>Bacilli</taxon>
        <taxon>Bacillales</taxon>
        <taxon>Bacillaceae</taxon>
        <taxon>Bacillus</taxon>
    </lineage>
</organism>
<dbReference type="NCBIfam" id="TIGR02290">
    <property type="entry name" value="M3_fam_3"/>
    <property type="match status" value="1"/>
</dbReference>
<keyword evidence="2 6" id="KW-0479">Metal-binding</keyword>
<keyword evidence="4 6" id="KW-0862">Zinc</keyword>
<evidence type="ECO:0000256" key="2">
    <source>
        <dbReference type="ARBA" id="ARBA00022723"/>
    </source>
</evidence>
<dbReference type="Gene3D" id="1.20.140.70">
    <property type="entry name" value="Oligopeptidase f, N-terminal domain"/>
    <property type="match status" value="1"/>
</dbReference>
<dbReference type="GO" id="GO:0004181">
    <property type="term" value="F:metallocarboxypeptidase activity"/>
    <property type="evidence" value="ECO:0007669"/>
    <property type="project" value="InterPro"/>
</dbReference>
<evidence type="ECO:0000256" key="1">
    <source>
        <dbReference type="ARBA" id="ARBA00022670"/>
    </source>
</evidence>
<dbReference type="AlphaFoldDB" id="A0A9Q4E599"/>
<keyword evidence="3 6" id="KW-0378">Hydrolase</keyword>